<dbReference type="EMBL" id="FODV01000008">
    <property type="protein sequence ID" value="SEO94147.1"/>
    <property type="molecule type" value="Genomic_DNA"/>
</dbReference>
<evidence type="ECO:0000313" key="2">
    <source>
        <dbReference type="EMBL" id="SEO94147.1"/>
    </source>
</evidence>
<name>A0A1H8TTC6_9EURY</name>
<dbReference type="Proteomes" id="UP000199126">
    <property type="component" value="Unassembled WGS sequence"/>
</dbReference>
<keyword evidence="3" id="KW-1185">Reference proteome</keyword>
<accession>A0A1H8TTC6</accession>
<organism evidence="2 3">
    <name type="scientific">Halogranum amylolyticum</name>
    <dbReference type="NCBI Taxonomy" id="660520"/>
    <lineage>
        <taxon>Archaea</taxon>
        <taxon>Methanobacteriati</taxon>
        <taxon>Methanobacteriota</taxon>
        <taxon>Stenosarchaea group</taxon>
        <taxon>Halobacteria</taxon>
        <taxon>Halobacteriales</taxon>
        <taxon>Haloferacaceae</taxon>
    </lineage>
</organism>
<dbReference type="InterPro" id="IPR058465">
    <property type="entry name" value="DUF8152"/>
</dbReference>
<dbReference type="AlphaFoldDB" id="A0A1H8TTC6"/>
<proteinExistence type="predicted"/>
<gene>
    <name evidence="2" type="ORF">SAMN04487948_108106</name>
</gene>
<dbReference type="Pfam" id="PF26479">
    <property type="entry name" value="DUF8152"/>
    <property type="match status" value="1"/>
</dbReference>
<reference evidence="3" key="1">
    <citation type="submission" date="2016-10" db="EMBL/GenBank/DDBJ databases">
        <authorList>
            <person name="Varghese N."/>
            <person name="Submissions S."/>
        </authorList>
    </citation>
    <scope>NUCLEOTIDE SEQUENCE [LARGE SCALE GENOMIC DNA]</scope>
    <source>
        <strain evidence="3">CGMCC 1.10121</strain>
    </source>
</reference>
<feature type="domain" description="DUF8152" evidence="1">
    <location>
        <begin position="26"/>
        <end position="110"/>
    </location>
</feature>
<sequence length="112" mass="12505">MPTRRWTHLVSHLHHRMVNTETQSLLSELAARLDATAERPMRPEVTHWVAEADAVASDVADADADLPVDVVRTRVGHVRELLSHVEETGDEEADEHVTAAKTLADEVLDRLD</sequence>
<evidence type="ECO:0000259" key="1">
    <source>
        <dbReference type="Pfam" id="PF26479"/>
    </source>
</evidence>
<evidence type="ECO:0000313" key="3">
    <source>
        <dbReference type="Proteomes" id="UP000199126"/>
    </source>
</evidence>
<protein>
    <recommendedName>
        <fullName evidence="1">DUF8152 domain-containing protein</fullName>
    </recommendedName>
</protein>